<dbReference type="InterPro" id="IPR000719">
    <property type="entry name" value="Prot_kinase_dom"/>
</dbReference>
<proteinExistence type="inferred from homology"/>
<dbReference type="GO" id="GO:0005634">
    <property type="term" value="C:nucleus"/>
    <property type="evidence" value="ECO:0007669"/>
    <property type="project" value="TreeGrafter"/>
</dbReference>
<dbReference type="SUPFAM" id="SSF56112">
    <property type="entry name" value="Protein kinase-like (PK-like)"/>
    <property type="match status" value="1"/>
</dbReference>
<evidence type="ECO:0000313" key="10">
    <source>
        <dbReference type="Proteomes" id="UP000800235"/>
    </source>
</evidence>
<feature type="region of interest" description="Disordered" evidence="7">
    <location>
        <begin position="73"/>
        <end position="103"/>
    </location>
</feature>
<gene>
    <name evidence="9" type="ORF">EJ08DRAFT_690122</name>
</gene>
<dbReference type="GO" id="GO:0030332">
    <property type="term" value="F:cyclin binding"/>
    <property type="evidence" value="ECO:0007669"/>
    <property type="project" value="TreeGrafter"/>
</dbReference>
<dbReference type="InterPro" id="IPR011009">
    <property type="entry name" value="Kinase-like_dom_sf"/>
</dbReference>
<accession>A0A9P4NHS0</accession>
<dbReference type="Gene3D" id="3.30.200.20">
    <property type="entry name" value="Phosphorylase Kinase, domain 1"/>
    <property type="match status" value="1"/>
</dbReference>
<protein>
    <recommendedName>
        <fullName evidence="2">cyclin-dependent kinase</fullName>
        <ecNumber evidence="2">2.7.11.22</ecNumber>
    </recommendedName>
</protein>
<dbReference type="GO" id="GO:0004693">
    <property type="term" value="F:cyclin-dependent protein serine/threonine kinase activity"/>
    <property type="evidence" value="ECO:0007669"/>
    <property type="project" value="UniProtKB-EC"/>
</dbReference>
<reference evidence="9" key="1">
    <citation type="journal article" date="2020" name="Stud. Mycol.">
        <title>101 Dothideomycetes genomes: a test case for predicting lifestyles and emergence of pathogens.</title>
        <authorList>
            <person name="Haridas S."/>
            <person name="Albert R."/>
            <person name="Binder M."/>
            <person name="Bloem J."/>
            <person name="Labutti K."/>
            <person name="Salamov A."/>
            <person name="Andreopoulos B."/>
            <person name="Baker S."/>
            <person name="Barry K."/>
            <person name="Bills G."/>
            <person name="Bluhm B."/>
            <person name="Cannon C."/>
            <person name="Castanera R."/>
            <person name="Culley D."/>
            <person name="Daum C."/>
            <person name="Ezra D."/>
            <person name="Gonzalez J."/>
            <person name="Henrissat B."/>
            <person name="Kuo A."/>
            <person name="Liang C."/>
            <person name="Lipzen A."/>
            <person name="Lutzoni F."/>
            <person name="Magnuson J."/>
            <person name="Mondo S."/>
            <person name="Nolan M."/>
            <person name="Ohm R."/>
            <person name="Pangilinan J."/>
            <person name="Park H.-J."/>
            <person name="Ramirez L."/>
            <person name="Alfaro M."/>
            <person name="Sun H."/>
            <person name="Tritt A."/>
            <person name="Yoshinaga Y."/>
            <person name="Zwiers L.-H."/>
            <person name="Turgeon B."/>
            <person name="Goodwin S."/>
            <person name="Spatafora J."/>
            <person name="Crous P."/>
            <person name="Grigoriev I."/>
        </authorList>
    </citation>
    <scope>NUCLEOTIDE SEQUENCE</scope>
    <source>
        <strain evidence="9">CBS 130266</strain>
    </source>
</reference>
<evidence type="ECO:0000259" key="8">
    <source>
        <dbReference type="PROSITE" id="PS50011"/>
    </source>
</evidence>
<comment type="catalytic activity">
    <reaction evidence="6">
        <text>L-seryl-[protein] + ATP = O-phospho-L-seryl-[protein] + ADP + H(+)</text>
        <dbReference type="Rhea" id="RHEA:17989"/>
        <dbReference type="Rhea" id="RHEA-COMP:9863"/>
        <dbReference type="Rhea" id="RHEA-COMP:11604"/>
        <dbReference type="ChEBI" id="CHEBI:15378"/>
        <dbReference type="ChEBI" id="CHEBI:29999"/>
        <dbReference type="ChEBI" id="CHEBI:30616"/>
        <dbReference type="ChEBI" id="CHEBI:83421"/>
        <dbReference type="ChEBI" id="CHEBI:456216"/>
        <dbReference type="EC" id="2.7.11.22"/>
    </reaction>
</comment>
<organism evidence="9 10">
    <name type="scientific">Tothia fuscella</name>
    <dbReference type="NCBI Taxonomy" id="1048955"/>
    <lineage>
        <taxon>Eukaryota</taxon>
        <taxon>Fungi</taxon>
        <taxon>Dikarya</taxon>
        <taxon>Ascomycota</taxon>
        <taxon>Pezizomycotina</taxon>
        <taxon>Dothideomycetes</taxon>
        <taxon>Pleosporomycetidae</taxon>
        <taxon>Venturiales</taxon>
        <taxon>Cylindrosympodiaceae</taxon>
        <taxon>Tothia</taxon>
    </lineage>
</organism>
<dbReference type="GO" id="GO:0000082">
    <property type="term" value="P:G1/S transition of mitotic cell cycle"/>
    <property type="evidence" value="ECO:0007669"/>
    <property type="project" value="TreeGrafter"/>
</dbReference>
<dbReference type="GO" id="GO:0005524">
    <property type="term" value="F:ATP binding"/>
    <property type="evidence" value="ECO:0007669"/>
    <property type="project" value="UniProtKB-KW"/>
</dbReference>
<keyword evidence="3" id="KW-0547">Nucleotide-binding</keyword>
<dbReference type="EC" id="2.7.11.22" evidence="2"/>
<dbReference type="InterPro" id="IPR050108">
    <property type="entry name" value="CDK"/>
</dbReference>
<keyword evidence="9" id="KW-0418">Kinase</keyword>
<evidence type="ECO:0000256" key="6">
    <source>
        <dbReference type="ARBA" id="ARBA00048367"/>
    </source>
</evidence>
<feature type="domain" description="Protein kinase" evidence="8">
    <location>
        <begin position="108"/>
        <end position="408"/>
    </location>
</feature>
<dbReference type="GO" id="GO:0007165">
    <property type="term" value="P:signal transduction"/>
    <property type="evidence" value="ECO:0007669"/>
    <property type="project" value="TreeGrafter"/>
</dbReference>
<dbReference type="Gene3D" id="1.10.510.10">
    <property type="entry name" value="Transferase(Phosphotransferase) domain 1"/>
    <property type="match status" value="1"/>
</dbReference>
<evidence type="ECO:0000256" key="2">
    <source>
        <dbReference type="ARBA" id="ARBA00012425"/>
    </source>
</evidence>
<dbReference type="PANTHER" id="PTHR24056:SF576">
    <property type="entry name" value="SERINE_THREONINE-PROTEIN KINASE CSK1"/>
    <property type="match status" value="1"/>
</dbReference>
<dbReference type="OrthoDB" id="413582at2759"/>
<comment type="catalytic activity">
    <reaction evidence="5">
        <text>L-threonyl-[protein] + ATP = O-phospho-L-threonyl-[protein] + ADP + H(+)</text>
        <dbReference type="Rhea" id="RHEA:46608"/>
        <dbReference type="Rhea" id="RHEA-COMP:11060"/>
        <dbReference type="Rhea" id="RHEA-COMP:11605"/>
        <dbReference type="ChEBI" id="CHEBI:15378"/>
        <dbReference type="ChEBI" id="CHEBI:30013"/>
        <dbReference type="ChEBI" id="CHEBI:30616"/>
        <dbReference type="ChEBI" id="CHEBI:61977"/>
        <dbReference type="ChEBI" id="CHEBI:456216"/>
        <dbReference type="EC" id="2.7.11.22"/>
    </reaction>
</comment>
<dbReference type="InterPro" id="IPR008271">
    <property type="entry name" value="Ser/Thr_kinase_AS"/>
</dbReference>
<dbReference type="PROSITE" id="PS00108">
    <property type="entry name" value="PROTEIN_KINASE_ST"/>
    <property type="match status" value="1"/>
</dbReference>
<dbReference type="Pfam" id="PF00069">
    <property type="entry name" value="Pkinase"/>
    <property type="match status" value="1"/>
</dbReference>
<evidence type="ECO:0000256" key="1">
    <source>
        <dbReference type="ARBA" id="ARBA00006485"/>
    </source>
</evidence>
<comment type="similarity">
    <text evidence="1">Belongs to the protein kinase superfamily. CMGC Ser/Thr protein kinase family. CDC2/CDKX subfamily.</text>
</comment>
<keyword evidence="9" id="KW-0808">Transferase</keyword>
<keyword evidence="10" id="KW-1185">Reference proteome</keyword>
<keyword evidence="4" id="KW-0067">ATP-binding</keyword>
<dbReference type="EMBL" id="MU007095">
    <property type="protein sequence ID" value="KAF2421827.1"/>
    <property type="molecule type" value="Genomic_DNA"/>
</dbReference>
<evidence type="ECO:0000256" key="5">
    <source>
        <dbReference type="ARBA" id="ARBA00047811"/>
    </source>
</evidence>
<dbReference type="GO" id="GO:0010389">
    <property type="term" value="P:regulation of G2/M transition of mitotic cell cycle"/>
    <property type="evidence" value="ECO:0007669"/>
    <property type="project" value="TreeGrafter"/>
</dbReference>
<evidence type="ECO:0000313" key="9">
    <source>
        <dbReference type="EMBL" id="KAF2421827.1"/>
    </source>
</evidence>
<dbReference type="GO" id="GO:0000307">
    <property type="term" value="C:cyclin-dependent protein kinase holoenzyme complex"/>
    <property type="evidence" value="ECO:0007669"/>
    <property type="project" value="TreeGrafter"/>
</dbReference>
<dbReference type="GO" id="GO:0005737">
    <property type="term" value="C:cytoplasm"/>
    <property type="evidence" value="ECO:0007669"/>
    <property type="project" value="TreeGrafter"/>
</dbReference>
<dbReference type="PANTHER" id="PTHR24056">
    <property type="entry name" value="CELL DIVISION PROTEIN KINASE"/>
    <property type="match status" value="1"/>
</dbReference>
<dbReference type="Proteomes" id="UP000800235">
    <property type="component" value="Unassembled WGS sequence"/>
</dbReference>
<evidence type="ECO:0000256" key="3">
    <source>
        <dbReference type="ARBA" id="ARBA00022741"/>
    </source>
</evidence>
<comment type="caution">
    <text evidence="9">The sequence shown here is derived from an EMBL/GenBank/DDBJ whole genome shotgun (WGS) entry which is preliminary data.</text>
</comment>
<evidence type="ECO:0000256" key="4">
    <source>
        <dbReference type="ARBA" id="ARBA00022840"/>
    </source>
</evidence>
<dbReference type="PROSITE" id="PS50011">
    <property type="entry name" value="PROTEIN_KINASE_DOM"/>
    <property type="match status" value="1"/>
</dbReference>
<dbReference type="AlphaFoldDB" id="A0A9P4NHS0"/>
<evidence type="ECO:0000256" key="7">
    <source>
        <dbReference type="SAM" id="MobiDB-lite"/>
    </source>
</evidence>
<sequence length="413" mass="45582">MAAEPWHANLSFSDRLDKIVQITAEYKSAHPDAPAAEASKKAKELELDIFSSSNEILQYQSQCNAQIRSLQTQPKSRDQPFGFGNGWPEVVEEGTSSGKAGTKKIGRYGEARHFQNGLFSEIYKATIPYDNPEGFAGEPGKAVALKVTFLMGTEPPHDPAREIRTLKKAAHPRIIPLLESFPGPDSTRQLVLVTPFMPYDLAMILRNGYIAEDHGRTYLRCIFEALAYLHSQGIIHRDVKPGNILMKSLSGPAYLADFGIVWVPDDPTSEAPDEKITDVGTTSYRPPEILFGNKSYGCSLDAWAAGCVAAQVITSSMKPLFDSGDMGSDLTLIQSIFKGLGTPTLEMWPEAEKLPNWGKVQWVEYEPQSWDVLLPKASVEGRDLVSHLVKYQSTERMSAGAALKQPFFDREGA</sequence>
<name>A0A9P4NHS0_9PEZI</name>
<dbReference type="GO" id="GO:0010468">
    <property type="term" value="P:regulation of gene expression"/>
    <property type="evidence" value="ECO:0007669"/>
    <property type="project" value="TreeGrafter"/>
</dbReference>
<dbReference type="SMART" id="SM00220">
    <property type="entry name" value="S_TKc"/>
    <property type="match status" value="1"/>
</dbReference>